<dbReference type="GO" id="GO:0016746">
    <property type="term" value="F:acyltransferase activity"/>
    <property type="evidence" value="ECO:0007669"/>
    <property type="project" value="UniProtKB-KW"/>
</dbReference>
<dbReference type="GO" id="GO:0005783">
    <property type="term" value="C:endoplasmic reticulum"/>
    <property type="evidence" value="ECO:0007669"/>
    <property type="project" value="TreeGrafter"/>
</dbReference>
<feature type="transmembrane region" description="Helical" evidence="4">
    <location>
        <begin position="365"/>
        <end position="383"/>
    </location>
</feature>
<proteinExistence type="inferred from homology"/>
<dbReference type="AlphaFoldDB" id="A0A0X3NIK5"/>
<name>A0A0X3NIK5_SCHSO</name>
<feature type="transmembrane region" description="Helical" evidence="4">
    <location>
        <begin position="340"/>
        <end position="359"/>
    </location>
</feature>
<dbReference type="InterPro" id="IPR002123">
    <property type="entry name" value="Plipid/glycerol_acylTrfase"/>
</dbReference>
<evidence type="ECO:0000256" key="4">
    <source>
        <dbReference type="SAM" id="Phobius"/>
    </source>
</evidence>
<evidence type="ECO:0000256" key="1">
    <source>
        <dbReference type="ARBA" id="ARBA00008655"/>
    </source>
</evidence>
<dbReference type="EMBL" id="GEEE01023436">
    <property type="protein sequence ID" value="JAP39789.1"/>
    <property type="molecule type" value="Transcribed_RNA"/>
</dbReference>
<dbReference type="PANTHER" id="PTHR10983:SF73">
    <property type="entry name" value="1-ACYL-SN-GLYCEROL-3-PHOSPHATE ACYLTRANSFERASE EPSILON"/>
    <property type="match status" value="1"/>
</dbReference>
<protein>
    <recommendedName>
        <fullName evidence="5">Phospholipid/glycerol acyltransferase domain-containing protein</fullName>
    </recommendedName>
</protein>
<dbReference type="CDD" id="cd07990">
    <property type="entry name" value="LPLAT_LCLAT1-like"/>
    <property type="match status" value="1"/>
</dbReference>
<organism evidence="6">
    <name type="scientific">Schistocephalus solidus</name>
    <name type="common">Tapeworm</name>
    <dbReference type="NCBI Taxonomy" id="70667"/>
    <lineage>
        <taxon>Eukaryota</taxon>
        <taxon>Metazoa</taxon>
        <taxon>Spiralia</taxon>
        <taxon>Lophotrochozoa</taxon>
        <taxon>Platyhelminthes</taxon>
        <taxon>Cestoda</taxon>
        <taxon>Eucestoda</taxon>
        <taxon>Diphyllobothriidea</taxon>
        <taxon>Diphyllobothriidae</taxon>
        <taxon>Schistocephalus</taxon>
    </lineage>
</organism>
<reference evidence="6" key="1">
    <citation type="submission" date="2016-01" db="EMBL/GenBank/DDBJ databases">
        <title>Reference transcriptome for the parasite Schistocephalus solidus: insights into the molecular evolution of parasitism.</title>
        <authorList>
            <person name="Hebert F.O."/>
            <person name="Grambauer S."/>
            <person name="Barber I."/>
            <person name="Landry C.R."/>
            <person name="Aubin-Horth N."/>
        </authorList>
    </citation>
    <scope>NUCLEOTIDE SEQUENCE</scope>
</reference>
<comment type="similarity">
    <text evidence="1">Belongs to the 1-acyl-sn-glycerol-3-phosphate acyltransferase family.</text>
</comment>
<feature type="domain" description="Phospholipid/glycerol acyltransferase" evidence="5">
    <location>
        <begin position="85"/>
        <end position="209"/>
    </location>
</feature>
<keyword evidence="2" id="KW-0808">Transferase</keyword>
<dbReference type="GO" id="GO:0036149">
    <property type="term" value="P:phosphatidylinositol acyl-chain remodeling"/>
    <property type="evidence" value="ECO:0007669"/>
    <property type="project" value="TreeGrafter"/>
</dbReference>
<evidence type="ECO:0000313" key="6">
    <source>
        <dbReference type="EMBL" id="JAP39789.1"/>
    </source>
</evidence>
<gene>
    <name evidence="6" type="ORF">TR135938</name>
</gene>
<evidence type="ECO:0000256" key="3">
    <source>
        <dbReference type="ARBA" id="ARBA00023315"/>
    </source>
</evidence>
<feature type="transmembrane region" description="Helical" evidence="4">
    <location>
        <begin position="12"/>
        <end position="33"/>
    </location>
</feature>
<keyword evidence="3" id="KW-0012">Acyltransferase</keyword>
<feature type="transmembrane region" description="Helical" evidence="4">
    <location>
        <begin position="53"/>
        <end position="73"/>
    </location>
</feature>
<dbReference type="SUPFAM" id="SSF69593">
    <property type="entry name" value="Glycerol-3-phosphate (1)-acyltransferase"/>
    <property type="match status" value="1"/>
</dbReference>
<evidence type="ECO:0000256" key="2">
    <source>
        <dbReference type="ARBA" id="ARBA00022679"/>
    </source>
</evidence>
<dbReference type="Pfam" id="PF01553">
    <property type="entry name" value="Acyltransferase"/>
    <property type="match status" value="1"/>
</dbReference>
<sequence length="385" mass="44633">MCFLIRPLLPILTFGFLIAAAPTALVIWMFLWLASFFLPTMVYHTFDDKLYSWYQRCVLLFFEPFVTKTIYFYGDHDYVKRKENVLFMCNHQSSVDWVICNMIIARQGGIGRLRFILLNALKYIPVFGYYFYQHCFVFVNRDNFAVHRAVSTMDYIKQKELSCWVVTFPEVDRYNPKKPKLIQESRAFAKSKGLPTFDYHLTPRVRGVEVLINNMRTHLDAVYDVTVVFGDENGRCLDKKKPMPGLFSFLLKPRTLHVHLQRCPIADVPSEHDTLRQWLCSRFALKDKLFRDLDQNLTTKVGDTVVQPDVKAVAEAFARDLSVSKVPNGFKELPHLRKRWLFTALACLGGFTLLLLFAVPYGPVLYFGSVIGTVLFGIPYLWLAV</sequence>
<accession>A0A0X3NIK5</accession>
<keyword evidence="4" id="KW-0812">Transmembrane</keyword>
<dbReference type="InterPro" id="IPR032098">
    <property type="entry name" value="Acyltransf_C"/>
</dbReference>
<evidence type="ECO:0000259" key="5">
    <source>
        <dbReference type="SMART" id="SM00563"/>
    </source>
</evidence>
<dbReference type="PANTHER" id="PTHR10983">
    <property type="entry name" value="1-ACYLGLYCEROL-3-PHOSPHATE ACYLTRANSFERASE-RELATED"/>
    <property type="match status" value="1"/>
</dbReference>
<dbReference type="Pfam" id="PF16076">
    <property type="entry name" value="Acyltransf_C"/>
    <property type="match status" value="1"/>
</dbReference>
<keyword evidence="4" id="KW-0472">Membrane</keyword>
<dbReference type="SMART" id="SM00563">
    <property type="entry name" value="PlsC"/>
    <property type="match status" value="1"/>
</dbReference>
<keyword evidence="4" id="KW-1133">Transmembrane helix</keyword>